<gene>
    <name evidence="2" type="ORF">EVAR_10669_1</name>
</gene>
<evidence type="ECO:0000256" key="1">
    <source>
        <dbReference type="SAM" id="MobiDB-lite"/>
    </source>
</evidence>
<evidence type="ECO:0000313" key="3">
    <source>
        <dbReference type="Proteomes" id="UP000299102"/>
    </source>
</evidence>
<feature type="region of interest" description="Disordered" evidence="1">
    <location>
        <begin position="101"/>
        <end position="139"/>
    </location>
</feature>
<accession>A0A4C1U761</accession>
<proteinExistence type="predicted"/>
<dbReference type="EMBL" id="BGZK01000137">
    <property type="protein sequence ID" value="GBP22159.1"/>
    <property type="molecule type" value="Genomic_DNA"/>
</dbReference>
<protein>
    <submittedName>
        <fullName evidence="2">Uncharacterized protein</fullName>
    </submittedName>
</protein>
<comment type="caution">
    <text evidence="2">The sequence shown here is derived from an EMBL/GenBank/DDBJ whole genome shotgun (WGS) entry which is preliminary data.</text>
</comment>
<dbReference type="Proteomes" id="UP000299102">
    <property type="component" value="Unassembled WGS sequence"/>
</dbReference>
<feature type="compositionally biased region" description="Acidic residues" evidence="1">
    <location>
        <begin position="130"/>
        <end position="139"/>
    </location>
</feature>
<dbReference type="OrthoDB" id="8123886at2759"/>
<name>A0A4C1U761_EUMVA</name>
<dbReference type="AlphaFoldDB" id="A0A4C1U761"/>
<organism evidence="2 3">
    <name type="scientific">Eumeta variegata</name>
    <name type="common">Bagworm moth</name>
    <name type="synonym">Eumeta japonica</name>
    <dbReference type="NCBI Taxonomy" id="151549"/>
    <lineage>
        <taxon>Eukaryota</taxon>
        <taxon>Metazoa</taxon>
        <taxon>Ecdysozoa</taxon>
        <taxon>Arthropoda</taxon>
        <taxon>Hexapoda</taxon>
        <taxon>Insecta</taxon>
        <taxon>Pterygota</taxon>
        <taxon>Neoptera</taxon>
        <taxon>Endopterygota</taxon>
        <taxon>Lepidoptera</taxon>
        <taxon>Glossata</taxon>
        <taxon>Ditrysia</taxon>
        <taxon>Tineoidea</taxon>
        <taxon>Psychidae</taxon>
        <taxon>Oiketicinae</taxon>
        <taxon>Eumeta</taxon>
    </lineage>
</organism>
<sequence>MSSIDDFRKLNSYLIKSGIPFHTYALEEKRKVKAVLKGVPVEIETEDIKADLLPDYASPAFSSSPDAEAAARSGVLAPTRMSYESEQIRLGSLLQEVLGEDGLSMSSGSEAGSDSESADPLPDELHNSESEEELSDRES</sequence>
<keyword evidence="3" id="KW-1185">Reference proteome</keyword>
<reference evidence="2 3" key="1">
    <citation type="journal article" date="2019" name="Commun. Biol.">
        <title>The bagworm genome reveals a unique fibroin gene that provides high tensile strength.</title>
        <authorList>
            <person name="Kono N."/>
            <person name="Nakamura H."/>
            <person name="Ohtoshi R."/>
            <person name="Tomita M."/>
            <person name="Numata K."/>
            <person name="Arakawa K."/>
        </authorList>
    </citation>
    <scope>NUCLEOTIDE SEQUENCE [LARGE SCALE GENOMIC DNA]</scope>
</reference>
<feature type="compositionally biased region" description="Low complexity" evidence="1">
    <location>
        <begin position="106"/>
        <end position="119"/>
    </location>
</feature>
<evidence type="ECO:0000313" key="2">
    <source>
        <dbReference type="EMBL" id="GBP22159.1"/>
    </source>
</evidence>